<dbReference type="SUPFAM" id="SSF51735">
    <property type="entry name" value="NAD(P)-binding Rossmann-fold domains"/>
    <property type="match status" value="1"/>
</dbReference>
<dbReference type="GeneID" id="19265386"/>
<organism evidence="4 5">
    <name type="scientific">Pestalotiopsis fici (strain W106-1 / CGMCC3.15140)</name>
    <dbReference type="NCBI Taxonomy" id="1229662"/>
    <lineage>
        <taxon>Eukaryota</taxon>
        <taxon>Fungi</taxon>
        <taxon>Dikarya</taxon>
        <taxon>Ascomycota</taxon>
        <taxon>Pezizomycotina</taxon>
        <taxon>Sordariomycetes</taxon>
        <taxon>Xylariomycetidae</taxon>
        <taxon>Amphisphaeriales</taxon>
        <taxon>Sporocadaceae</taxon>
        <taxon>Pestalotiopsis</taxon>
    </lineage>
</organism>
<dbReference type="Proteomes" id="UP000030651">
    <property type="component" value="Unassembled WGS sequence"/>
</dbReference>
<dbReference type="Pfam" id="PF00106">
    <property type="entry name" value="adh_short"/>
    <property type="match status" value="1"/>
</dbReference>
<reference evidence="5" key="1">
    <citation type="journal article" date="2015" name="BMC Genomics">
        <title>Genomic and transcriptomic analysis of the endophytic fungus Pestalotiopsis fici reveals its lifestyle and high potential for synthesis of natural products.</title>
        <authorList>
            <person name="Wang X."/>
            <person name="Zhang X."/>
            <person name="Liu L."/>
            <person name="Xiang M."/>
            <person name="Wang W."/>
            <person name="Sun X."/>
            <person name="Che Y."/>
            <person name="Guo L."/>
            <person name="Liu G."/>
            <person name="Guo L."/>
            <person name="Wang C."/>
            <person name="Yin W.B."/>
            <person name="Stadler M."/>
            <person name="Zhang X."/>
            <person name="Liu X."/>
        </authorList>
    </citation>
    <scope>NUCLEOTIDE SEQUENCE [LARGE SCALE GENOMIC DNA]</scope>
    <source>
        <strain evidence="5">W106-1 / CGMCC3.15140</strain>
    </source>
</reference>
<dbReference type="EMBL" id="KI912109">
    <property type="protein sequence ID" value="ETS86545.1"/>
    <property type="molecule type" value="Genomic_DNA"/>
</dbReference>
<dbReference type="KEGG" id="pfy:PFICI_00373"/>
<dbReference type="PRINTS" id="PR00081">
    <property type="entry name" value="GDHRDH"/>
</dbReference>
<dbReference type="Gene3D" id="3.40.50.720">
    <property type="entry name" value="NAD(P)-binding Rossmann-like Domain"/>
    <property type="match status" value="1"/>
</dbReference>
<dbReference type="PANTHER" id="PTHR24320">
    <property type="entry name" value="RETINOL DEHYDROGENASE"/>
    <property type="match status" value="1"/>
</dbReference>
<dbReference type="HOGENOM" id="CLU_010194_44_0_1"/>
<dbReference type="GO" id="GO:0016491">
    <property type="term" value="F:oxidoreductase activity"/>
    <property type="evidence" value="ECO:0007669"/>
    <property type="project" value="UniProtKB-KW"/>
</dbReference>
<comment type="similarity">
    <text evidence="1">Belongs to the short-chain dehydrogenases/reductases (SDR) family.</text>
</comment>
<gene>
    <name evidence="4" type="ORF">PFICI_00373</name>
</gene>
<dbReference type="InterPro" id="IPR002347">
    <property type="entry name" value="SDR_fam"/>
</dbReference>
<dbReference type="AlphaFoldDB" id="W3XKL3"/>
<evidence type="ECO:0000256" key="3">
    <source>
        <dbReference type="SAM" id="MobiDB-lite"/>
    </source>
</evidence>
<evidence type="ECO:0000313" key="5">
    <source>
        <dbReference type="Proteomes" id="UP000030651"/>
    </source>
</evidence>
<keyword evidence="5" id="KW-1185">Reference proteome</keyword>
<dbReference type="InterPro" id="IPR036291">
    <property type="entry name" value="NAD(P)-bd_dom_sf"/>
</dbReference>
<dbReference type="InParanoid" id="W3XKL3"/>
<keyword evidence="2" id="KW-0560">Oxidoreductase</keyword>
<sequence>MSRYVDSHKSPNGPGDARPTAMQVVEDEGRLGTMTDKVFLVTGASSGIGIETARAMAATGARVFLAVRSLEKGQQACADFLDPGRVELVECDISSLESVRKAATEFLAKSQTLNVLVCNAGIMMVPQREESADGYESQLATNYLGHFLLFWLLRDAMVKCSTTDFKSRLVNVSSSGHHASEIQFDDFNLTKDGAYDPIKAYGRSKLAQIYMSNYIDRVYGSRGLHSLSVMPGSILTNLHQHIPESV</sequence>
<protein>
    <submittedName>
        <fullName evidence="4">Uncharacterized protein</fullName>
    </submittedName>
</protein>
<proteinExistence type="inferred from homology"/>
<name>W3XKL3_PESFW</name>
<dbReference type="RefSeq" id="XP_007827145.1">
    <property type="nucleotide sequence ID" value="XM_007828954.1"/>
</dbReference>
<dbReference type="eggNOG" id="KOG1208">
    <property type="taxonomic scope" value="Eukaryota"/>
</dbReference>
<evidence type="ECO:0000256" key="2">
    <source>
        <dbReference type="ARBA" id="ARBA00023002"/>
    </source>
</evidence>
<evidence type="ECO:0000313" key="4">
    <source>
        <dbReference type="EMBL" id="ETS86545.1"/>
    </source>
</evidence>
<accession>W3XKL3</accession>
<dbReference type="OrthoDB" id="191139at2759"/>
<dbReference type="PANTHER" id="PTHR24320:SF272">
    <property type="entry name" value="NAD(P)-BINDING ROSSMANN-FOLD SUPERFAMILY PROTEIN"/>
    <property type="match status" value="1"/>
</dbReference>
<feature type="region of interest" description="Disordered" evidence="3">
    <location>
        <begin position="1"/>
        <end position="20"/>
    </location>
</feature>
<dbReference type="OMA" id="AKTACIW"/>
<evidence type="ECO:0000256" key="1">
    <source>
        <dbReference type="ARBA" id="ARBA00006484"/>
    </source>
</evidence>